<evidence type="ECO:0000256" key="1">
    <source>
        <dbReference type="ARBA" id="ARBA00023015"/>
    </source>
</evidence>
<name>A0ABT8EDS8_9BACL</name>
<gene>
    <name evidence="5" type="ORF">QYF49_24035</name>
</gene>
<dbReference type="CDD" id="cd07377">
    <property type="entry name" value="WHTH_GntR"/>
    <property type="match status" value="1"/>
</dbReference>
<dbReference type="PROSITE" id="PS50949">
    <property type="entry name" value="HTH_GNTR"/>
    <property type="match status" value="1"/>
</dbReference>
<dbReference type="SUPFAM" id="SSF46785">
    <property type="entry name" value="Winged helix' DNA-binding domain"/>
    <property type="match status" value="1"/>
</dbReference>
<sequence>MRIQLERQNPVPLYYQITKILEKEITEGLYKAGDHFSTEMELQKDFNVSRATIRKALEPLESNGLIFRVTGKGIFISPVKLSVDLPNLLSFSEEMEKRGKKPSAKLLSVEVIDAPHVVSEALQIGERAKTIVIRRIRLGDDMPIVYSDSYLPDHIGLTLNDDFSGSLYELLHVITGRPVVEAKHTIEASIANQDMASYLDVNEGFPLLSFRRIGYDPSSQPIVYETGLARSDKYSYDIYLKK</sequence>
<evidence type="ECO:0000313" key="5">
    <source>
        <dbReference type="EMBL" id="MDN4076017.1"/>
    </source>
</evidence>
<evidence type="ECO:0000259" key="4">
    <source>
        <dbReference type="PROSITE" id="PS50949"/>
    </source>
</evidence>
<dbReference type="RefSeq" id="WP_290402128.1">
    <property type="nucleotide sequence ID" value="NZ_JAUHLN010000009.1"/>
</dbReference>
<dbReference type="Gene3D" id="1.10.10.10">
    <property type="entry name" value="Winged helix-like DNA-binding domain superfamily/Winged helix DNA-binding domain"/>
    <property type="match status" value="1"/>
</dbReference>
<keyword evidence="1" id="KW-0805">Transcription regulation</keyword>
<dbReference type="InterPro" id="IPR028978">
    <property type="entry name" value="Chorismate_lyase_/UTRA_dom_sf"/>
</dbReference>
<dbReference type="EMBL" id="JAUHLN010000009">
    <property type="protein sequence ID" value="MDN4076017.1"/>
    <property type="molecule type" value="Genomic_DNA"/>
</dbReference>
<dbReference type="Gene3D" id="3.40.1410.10">
    <property type="entry name" value="Chorismate lyase-like"/>
    <property type="match status" value="1"/>
</dbReference>
<dbReference type="InterPro" id="IPR036390">
    <property type="entry name" value="WH_DNA-bd_sf"/>
</dbReference>
<dbReference type="InterPro" id="IPR050679">
    <property type="entry name" value="Bact_HTH_transcr_reg"/>
</dbReference>
<dbReference type="InterPro" id="IPR036388">
    <property type="entry name" value="WH-like_DNA-bd_sf"/>
</dbReference>
<dbReference type="SMART" id="SM00345">
    <property type="entry name" value="HTH_GNTR"/>
    <property type="match status" value="1"/>
</dbReference>
<keyword evidence="3" id="KW-0804">Transcription</keyword>
<proteinExistence type="predicted"/>
<dbReference type="PANTHER" id="PTHR44846">
    <property type="entry name" value="MANNOSYL-D-GLYCERATE TRANSPORT/METABOLISM SYSTEM REPRESSOR MNGR-RELATED"/>
    <property type="match status" value="1"/>
</dbReference>
<dbReference type="SMART" id="SM00866">
    <property type="entry name" value="UTRA"/>
    <property type="match status" value="1"/>
</dbReference>
<keyword evidence="2" id="KW-0238">DNA-binding</keyword>
<accession>A0ABT8EDS8</accession>
<keyword evidence="6" id="KW-1185">Reference proteome</keyword>
<organism evidence="5 6">
    <name type="scientific">Fictibacillus terranigra</name>
    <dbReference type="NCBI Taxonomy" id="3058424"/>
    <lineage>
        <taxon>Bacteria</taxon>
        <taxon>Bacillati</taxon>
        <taxon>Bacillota</taxon>
        <taxon>Bacilli</taxon>
        <taxon>Bacillales</taxon>
        <taxon>Fictibacillaceae</taxon>
        <taxon>Fictibacillus</taxon>
    </lineage>
</organism>
<reference evidence="5" key="1">
    <citation type="submission" date="2023-06" db="EMBL/GenBank/DDBJ databases">
        <title>Draft Genome Sequences of Representative Paenibacillus Polymyxa, Bacillus cereus, Fictibacillus sp., and Brevibacillus agri Strains Isolated from Amazonian Dark Earth.</title>
        <authorList>
            <person name="Pellegrinetti T.A."/>
            <person name="Cunha I.C.M."/>
            <person name="Chaves M.G."/>
            <person name="Freitas A.S."/>
            <person name="Silva A.V.R."/>
            <person name="Tsai S.M."/>
            <person name="Mendes L.W."/>
        </authorList>
    </citation>
    <scope>NUCLEOTIDE SEQUENCE</scope>
    <source>
        <strain evidence="5">CENA-BCM004</strain>
    </source>
</reference>
<dbReference type="PRINTS" id="PR00035">
    <property type="entry name" value="HTHGNTR"/>
</dbReference>
<dbReference type="InterPro" id="IPR011663">
    <property type="entry name" value="UTRA"/>
</dbReference>
<dbReference type="Pfam" id="PF00392">
    <property type="entry name" value="GntR"/>
    <property type="match status" value="1"/>
</dbReference>
<evidence type="ECO:0000313" key="6">
    <source>
        <dbReference type="Proteomes" id="UP001168694"/>
    </source>
</evidence>
<dbReference type="PANTHER" id="PTHR44846:SF1">
    <property type="entry name" value="MANNOSYL-D-GLYCERATE TRANSPORT_METABOLISM SYSTEM REPRESSOR MNGR-RELATED"/>
    <property type="match status" value="1"/>
</dbReference>
<evidence type="ECO:0000256" key="2">
    <source>
        <dbReference type="ARBA" id="ARBA00023125"/>
    </source>
</evidence>
<dbReference type="Pfam" id="PF07702">
    <property type="entry name" value="UTRA"/>
    <property type="match status" value="1"/>
</dbReference>
<feature type="domain" description="HTH gntR-type" evidence="4">
    <location>
        <begin position="11"/>
        <end position="79"/>
    </location>
</feature>
<dbReference type="InterPro" id="IPR000524">
    <property type="entry name" value="Tscrpt_reg_HTH_GntR"/>
</dbReference>
<evidence type="ECO:0000256" key="3">
    <source>
        <dbReference type="ARBA" id="ARBA00023163"/>
    </source>
</evidence>
<comment type="caution">
    <text evidence="5">The sequence shown here is derived from an EMBL/GenBank/DDBJ whole genome shotgun (WGS) entry which is preliminary data.</text>
</comment>
<protein>
    <submittedName>
        <fullName evidence="5">GntR family transcriptional regulator</fullName>
    </submittedName>
</protein>
<dbReference type="SUPFAM" id="SSF64288">
    <property type="entry name" value="Chorismate lyase-like"/>
    <property type="match status" value="1"/>
</dbReference>
<dbReference type="Proteomes" id="UP001168694">
    <property type="component" value="Unassembled WGS sequence"/>
</dbReference>